<feature type="transmembrane region" description="Helical" evidence="2">
    <location>
        <begin position="189"/>
        <end position="211"/>
    </location>
</feature>
<evidence type="ECO:0000313" key="5">
    <source>
        <dbReference type="Proteomes" id="UP000650833"/>
    </source>
</evidence>
<feature type="transmembrane region" description="Helical" evidence="2">
    <location>
        <begin position="339"/>
        <end position="361"/>
    </location>
</feature>
<feature type="transmembrane region" description="Helical" evidence="2">
    <location>
        <begin position="140"/>
        <end position="168"/>
    </location>
</feature>
<gene>
    <name evidence="4" type="ORF">INT46_006311</name>
</gene>
<accession>A0A8H7QNA0</accession>
<keyword evidence="2" id="KW-1133">Transmembrane helix</keyword>
<keyword evidence="5" id="KW-1185">Reference proteome</keyword>
<feature type="transmembrane region" description="Helical" evidence="2">
    <location>
        <begin position="244"/>
        <end position="268"/>
    </location>
</feature>
<dbReference type="AlphaFoldDB" id="A0A8H7QNA0"/>
<comment type="caution">
    <text evidence="4">The sequence shown here is derived from an EMBL/GenBank/DDBJ whole genome shotgun (WGS) entry which is preliminary data.</text>
</comment>
<dbReference type="Proteomes" id="UP000650833">
    <property type="component" value="Unassembled WGS sequence"/>
</dbReference>
<dbReference type="InterPro" id="IPR009597">
    <property type="entry name" value="DUF1206"/>
</dbReference>
<reference evidence="4" key="1">
    <citation type="submission" date="2020-12" db="EMBL/GenBank/DDBJ databases">
        <title>Metabolic potential, ecology and presence of endohyphal bacteria is reflected in genomic diversity of Mucoromycotina.</title>
        <authorList>
            <person name="Muszewska A."/>
            <person name="Okrasinska A."/>
            <person name="Steczkiewicz K."/>
            <person name="Drgas O."/>
            <person name="Orlowska M."/>
            <person name="Perlinska-Lenart U."/>
            <person name="Aleksandrzak-Piekarczyk T."/>
            <person name="Szatraj K."/>
            <person name="Zielenkiewicz U."/>
            <person name="Pilsyk S."/>
            <person name="Malc E."/>
            <person name="Mieczkowski P."/>
            <person name="Kruszewska J.S."/>
            <person name="Biernat P."/>
            <person name="Pawlowska J."/>
        </authorList>
    </citation>
    <scope>NUCLEOTIDE SEQUENCE</scope>
    <source>
        <strain evidence="4">CBS 226.32</strain>
    </source>
</reference>
<feature type="compositionally biased region" description="Polar residues" evidence="1">
    <location>
        <begin position="395"/>
        <end position="405"/>
    </location>
</feature>
<feature type="region of interest" description="Disordered" evidence="1">
    <location>
        <begin position="1"/>
        <end position="51"/>
    </location>
</feature>
<keyword evidence="2" id="KW-0812">Transmembrane</keyword>
<sequence>MFTNLIGKFRRSKKEQQDDDEENNLNNHSISPPIASDKNAPLTVPGDGVASHQNNELTIQSTEASAASAPTTAEPIKEDDLRFYQGGVRKKHKPYVKWIGRIGFIAKGIVYGCIGVLTITNVTGAWTPNGSEGNESPQGAFLLLGGIPSIGRSILIVMAVGLVLYIIWRMWEAITGQGSDATFGKKKNFFRYRLSPFVSGLVYTAYAYYVIQMIFQTEEEQQHSASSSTFPASWTNSTLGKAGIGILGVAFLIAFITQIINAVTGNFIKDLKTSEPGTNKYLAFSLHLLGRIGFGGRAALFGTMSGFFWDSLAQANESGNKNMVAAAISKLANSGGGRFFMVVLGVSLVIYALFAVLNAYFKYFPTPPPTRNEYYTHDVIDPEESDSSSASSNSVINDVQGTSPKIATAKDENAPSTATEVKEAYKQKSPWYYKFMGKSSRTKEVDPEKQ</sequence>
<dbReference type="EMBL" id="JAEPRC010000515">
    <property type="protein sequence ID" value="KAG2195641.1"/>
    <property type="molecule type" value="Genomic_DNA"/>
</dbReference>
<evidence type="ECO:0000259" key="3">
    <source>
        <dbReference type="Pfam" id="PF06724"/>
    </source>
</evidence>
<feature type="transmembrane region" description="Helical" evidence="2">
    <location>
        <begin position="98"/>
        <end position="120"/>
    </location>
</feature>
<keyword evidence="2" id="KW-0472">Membrane</keyword>
<feature type="domain" description="DUF1206" evidence="3">
    <location>
        <begin position="102"/>
        <end position="176"/>
    </location>
</feature>
<evidence type="ECO:0000256" key="2">
    <source>
        <dbReference type="SAM" id="Phobius"/>
    </source>
</evidence>
<dbReference type="Pfam" id="PF06724">
    <property type="entry name" value="DUF1206"/>
    <property type="match status" value="3"/>
</dbReference>
<feature type="transmembrane region" description="Helical" evidence="2">
    <location>
        <begin position="288"/>
        <end position="309"/>
    </location>
</feature>
<evidence type="ECO:0000256" key="1">
    <source>
        <dbReference type="SAM" id="MobiDB-lite"/>
    </source>
</evidence>
<organism evidence="4 5">
    <name type="scientific">Mucor plumbeus</name>
    <dbReference type="NCBI Taxonomy" id="97098"/>
    <lineage>
        <taxon>Eukaryota</taxon>
        <taxon>Fungi</taxon>
        <taxon>Fungi incertae sedis</taxon>
        <taxon>Mucoromycota</taxon>
        <taxon>Mucoromycotina</taxon>
        <taxon>Mucoromycetes</taxon>
        <taxon>Mucorales</taxon>
        <taxon>Mucorineae</taxon>
        <taxon>Mucoraceae</taxon>
        <taxon>Mucor</taxon>
    </lineage>
</organism>
<name>A0A8H7QNA0_9FUNG</name>
<feature type="domain" description="DUF1206" evidence="3">
    <location>
        <begin position="292"/>
        <end position="361"/>
    </location>
</feature>
<dbReference type="OrthoDB" id="18869at2759"/>
<proteinExistence type="predicted"/>
<protein>
    <recommendedName>
        <fullName evidence="3">DUF1206 domain-containing protein</fullName>
    </recommendedName>
</protein>
<feature type="domain" description="DUF1206" evidence="3">
    <location>
        <begin position="197"/>
        <end position="265"/>
    </location>
</feature>
<feature type="region of interest" description="Disordered" evidence="1">
    <location>
        <begin position="381"/>
        <end position="422"/>
    </location>
</feature>
<evidence type="ECO:0000313" key="4">
    <source>
        <dbReference type="EMBL" id="KAG2195641.1"/>
    </source>
</evidence>